<dbReference type="InterPro" id="IPR027417">
    <property type="entry name" value="P-loop_NTPase"/>
</dbReference>
<evidence type="ECO:0000256" key="2">
    <source>
        <dbReference type="ARBA" id="ARBA00008420"/>
    </source>
</evidence>
<dbReference type="FunFam" id="3.40.50.300:FF:000522">
    <property type="entry name" value="Gluconokinase"/>
    <property type="match status" value="1"/>
</dbReference>
<dbReference type="NCBIfam" id="TIGR01313">
    <property type="entry name" value="therm_gnt_kin"/>
    <property type="match status" value="1"/>
</dbReference>
<evidence type="ECO:0000256" key="5">
    <source>
        <dbReference type="ARBA" id="ARBA00022741"/>
    </source>
</evidence>
<dbReference type="PANTHER" id="PTHR43442:SF3">
    <property type="entry name" value="GLUCONOKINASE-RELATED"/>
    <property type="match status" value="1"/>
</dbReference>
<dbReference type="CDD" id="cd02021">
    <property type="entry name" value="GntK"/>
    <property type="match status" value="1"/>
</dbReference>
<evidence type="ECO:0000256" key="9">
    <source>
        <dbReference type="ARBA" id="ARBA00048090"/>
    </source>
</evidence>
<evidence type="ECO:0000256" key="10">
    <source>
        <dbReference type="RuleBase" id="RU363066"/>
    </source>
</evidence>
<evidence type="ECO:0000256" key="3">
    <source>
        <dbReference type="ARBA" id="ARBA00012054"/>
    </source>
</evidence>
<comment type="pathway">
    <text evidence="1">Carbohydrate acid metabolism.</text>
</comment>
<name>A0A7Y9IX72_9BURK</name>
<accession>A0A7Y9IX72</accession>
<dbReference type="Pfam" id="PF01202">
    <property type="entry name" value="SKI"/>
    <property type="match status" value="1"/>
</dbReference>
<keyword evidence="5 10" id="KW-0547">Nucleotide-binding</keyword>
<evidence type="ECO:0000313" key="11">
    <source>
        <dbReference type="EMBL" id="NYE84746.1"/>
    </source>
</evidence>
<protein>
    <recommendedName>
        <fullName evidence="3 10">Gluconokinase</fullName>
        <ecNumber evidence="3 10">2.7.1.12</ecNumber>
    </recommendedName>
</protein>
<organism evidence="11 12">
    <name type="scientific">Pigmentiphaga litoralis</name>
    <dbReference type="NCBI Taxonomy" id="516702"/>
    <lineage>
        <taxon>Bacteria</taxon>
        <taxon>Pseudomonadati</taxon>
        <taxon>Pseudomonadota</taxon>
        <taxon>Betaproteobacteria</taxon>
        <taxon>Burkholderiales</taxon>
        <taxon>Alcaligenaceae</taxon>
        <taxon>Pigmentiphaga</taxon>
    </lineage>
</organism>
<keyword evidence="12" id="KW-1185">Reference proteome</keyword>
<gene>
    <name evidence="11" type="ORF">FHW18_004017</name>
</gene>
<evidence type="ECO:0000256" key="8">
    <source>
        <dbReference type="ARBA" id="ARBA00023064"/>
    </source>
</evidence>
<sequence length="168" mass="18263">MSGTAVVVMGVSGCGKSTVGKACAEALGWDFVDGDDFHSDASIAKMRAGEPLTDSDRAEWLHRLSELLADAHAEHRQLFLPCSALRRAYREQLRSAHPGLRFVFLSLTQDDSLARVSQRHGHFFAPALVASQFATLEAPANEDGVLTVDAMLPVETLVDQVSTWLNRA</sequence>
<dbReference type="RefSeq" id="WP_257021925.1">
    <property type="nucleotide sequence ID" value="NZ_JACBYR010000001.1"/>
</dbReference>
<keyword evidence="8" id="KW-0311">Gluconate utilization</keyword>
<reference evidence="11 12" key="1">
    <citation type="submission" date="2020-07" db="EMBL/GenBank/DDBJ databases">
        <title>Genomic Encyclopedia of Type Strains, Phase IV (KMG-V): Genome sequencing to study the core and pangenomes of soil and plant-associated prokaryotes.</title>
        <authorList>
            <person name="Whitman W."/>
        </authorList>
    </citation>
    <scope>NUCLEOTIDE SEQUENCE [LARGE SCALE GENOMIC DNA]</scope>
    <source>
        <strain evidence="11 12">SAS40</strain>
    </source>
</reference>
<evidence type="ECO:0000256" key="6">
    <source>
        <dbReference type="ARBA" id="ARBA00022777"/>
    </source>
</evidence>
<comment type="caution">
    <text evidence="11">The sequence shown here is derived from an EMBL/GenBank/DDBJ whole genome shotgun (WGS) entry which is preliminary data.</text>
</comment>
<dbReference type="EMBL" id="JACBYR010000001">
    <property type="protein sequence ID" value="NYE84746.1"/>
    <property type="molecule type" value="Genomic_DNA"/>
</dbReference>
<comment type="similarity">
    <text evidence="2 10">Belongs to the gluconokinase GntK/GntV family.</text>
</comment>
<dbReference type="Gene3D" id="3.40.50.300">
    <property type="entry name" value="P-loop containing nucleotide triphosphate hydrolases"/>
    <property type="match status" value="1"/>
</dbReference>
<proteinExistence type="inferred from homology"/>
<comment type="catalytic activity">
    <reaction evidence="9 10">
        <text>D-gluconate + ATP = 6-phospho-D-gluconate + ADP + H(+)</text>
        <dbReference type="Rhea" id="RHEA:19433"/>
        <dbReference type="ChEBI" id="CHEBI:15378"/>
        <dbReference type="ChEBI" id="CHEBI:18391"/>
        <dbReference type="ChEBI" id="CHEBI:30616"/>
        <dbReference type="ChEBI" id="CHEBI:58759"/>
        <dbReference type="ChEBI" id="CHEBI:456216"/>
        <dbReference type="EC" id="2.7.1.12"/>
    </reaction>
</comment>
<dbReference type="GO" id="GO:0005737">
    <property type="term" value="C:cytoplasm"/>
    <property type="evidence" value="ECO:0007669"/>
    <property type="project" value="TreeGrafter"/>
</dbReference>
<evidence type="ECO:0000256" key="1">
    <source>
        <dbReference type="ARBA" id="ARBA00004761"/>
    </source>
</evidence>
<dbReference type="InterPro" id="IPR031322">
    <property type="entry name" value="Shikimate/glucono_kinase"/>
</dbReference>
<keyword evidence="4 10" id="KW-0808">Transferase</keyword>
<dbReference type="EC" id="2.7.1.12" evidence="3 10"/>
<keyword evidence="6 10" id="KW-0418">Kinase</keyword>
<dbReference type="GO" id="GO:0046316">
    <property type="term" value="F:gluconokinase activity"/>
    <property type="evidence" value="ECO:0007669"/>
    <property type="project" value="UniProtKB-EC"/>
</dbReference>
<dbReference type="PANTHER" id="PTHR43442">
    <property type="entry name" value="GLUCONOKINASE-RELATED"/>
    <property type="match status" value="1"/>
</dbReference>
<dbReference type="GO" id="GO:0019521">
    <property type="term" value="P:D-gluconate metabolic process"/>
    <property type="evidence" value="ECO:0007669"/>
    <property type="project" value="UniProtKB-KW"/>
</dbReference>
<dbReference type="GO" id="GO:0005524">
    <property type="term" value="F:ATP binding"/>
    <property type="evidence" value="ECO:0007669"/>
    <property type="project" value="UniProtKB-KW"/>
</dbReference>
<dbReference type="Proteomes" id="UP000542125">
    <property type="component" value="Unassembled WGS sequence"/>
</dbReference>
<evidence type="ECO:0000313" key="12">
    <source>
        <dbReference type="Proteomes" id="UP000542125"/>
    </source>
</evidence>
<keyword evidence="7 10" id="KW-0067">ATP-binding</keyword>
<evidence type="ECO:0000256" key="4">
    <source>
        <dbReference type="ARBA" id="ARBA00022679"/>
    </source>
</evidence>
<dbReference type="AlphaFoldDB" id="A0A7Y9IX72"/>
<evidence type="ECO:0000256" key="7">
    <source>
        <dbReference type="ARBA" id="ARBA00022840"/>
    </source>
</evidence>
<dbReference type="SUPFAM" id="SSF52540">
    <property type="entry name" value="P-loop containing nucleoside triphosphate hydrolases"/>
    <property type="match status" value="1"/>
</dbReference>
<dbReference type="InterPro" id="IPR006001">
    <property type="entry name" value="Therm_gnt_kin"/>
</dbReference>